<proteinExistence type="predicted"/>
<reference evidence="2" key="1">
    <citation type="journal article" date="2020" name="Stud. Mycol.">
        <title>101 Dothideomycetes genomes: a test case for predicting lifestyles and emergence of pathogens.</title>
        <authorList>
            <person name="Haridas S."/>
            <person name="Albert R."/>
            <person name="Binder M."/>
            <person name="Bloem J."/>
            <person name="Labutti K."/>
            <person name="Salamov A."/>
            <person name="Andreopoulos B."/>
            <person name="Baker S."/>
            <person name="Barry K."/>
            <person name="Bills G."/>
            <person name="Bluhm B."/>
            <person name="Cannon C."/>
            <person name="Castanera R."/>
            <person name="Culley D."/>
            <person name="Daum C."/>
            <person name="Ezra D."/>
            <person name="Gonzalez J."/>
            <person name="Henrissat B."/>
            <person name="Kuo A."/>
            <person name="Liang C."/>
            <person name="Lipzen A."/>
            <person name="Lutzoni F."/>
            <person name="Magnuson J."/>
            <person name="Mondo S."/>
            <person name="Nolan M."/>
            <person name="Ohm R."/>
            <person name="Pangilinan J."/>
            <person name="Park H.-J."/>
            <person name="Ramirez L."/>
            <person name="Alfaro M."/>
            <person name="Sun H."/>
            <person name="Tritt A."/>
            <person name="Yoshinaga Y."/>
            <person name="Zwiers L.-H."/>
            <person name="Turgeon B."/>
            <person name="Goodwin S."/>
            <person name="Spatafora J."/>
            <person name="Crous P."/>
            <person name="Grigoriev I."/>
        </authorList>
    </citation>
    <scope>NUCLEOTIDE SEQUENCE</scope>
    <source>
        <strain evidence="2">CBS 675.92</strain>
    </source>
</reference>
<organism evidence="2 3">
    <name type="scientific">Byssothecium circinans</name>
    <dbReference type="NCBI Taxonomy" id="147558"/>
    <lineage>
        <taxon>Eukaryota</taxon>
        <taxon>Fungi</taxon>
        <taxon>Dikarya</taxon>
        <taxon>Ascomycota</taxon>
        <taxon>Pezizomycotina</taxon>
        <taxon>Dothideomycetes</taxon>
        <taxon>Pleosporomycetidae</taxon>
        <taxon>Pleosporales</taxon>
        <taxon>Massarineae</taxon>
        <taxon>Massarinaceae</taxon>
        <taxon>Byssothecium</taxon>
    </lineage>
</organism>
<protein>
    <submittedName>
        <fullName evidence="2">Uncharacterized protein</fullName>
    </submittedName>
</protein>
<dbReference type="AlphaFoldDB" id="A0A6A5TJC0"/>
<sequence>MIAPPTASIESFLLSHHGLRLEIPMLVIGHDVFPVSQASYASVGQALAPAARKSSVRIGLREAARGPSCSPREHQSRRATNSPHQAARAVLGTLLRPALRHGLDQVRVSLHAFDWYVWPRQTVSSRTAVQTMNFIQKMHVSVPACITHSHTGIGQFFVGIAG</sequence>
<name>A0A6A5TJC0_9PLEO</name>
<feature type="region of interest" description="Disordered" evidence="1">
    <location>
        <begin position="62"/>
        <end position="83"/>
    </location>
</feature>
<keyword evidence="3" id="KW-1185">Reference proteome</keyword>
<evidence type="ECO:0000313" key="2">
    <source>
        <dbReference type="EMBL" id="KAF1952953.1"/>
    </source>
</evidence>
<evidence type="ECO:0000313" key="3">
    <source>
        <dbReference type="Proteomes" id="UP000800035"/>
    </source>
</evidence>
<dbReference type="Proteomes" id="UP000800035">
    <property type="component" value="Unassembled WGS sequence"/>
</dbReference>
<dbReference type="EMBL" id="ML977007">
    <property type="protein sequence ID" value="KAF1952953.1"/>
    <property type="molecule type" value="Genomic_DNA"/>
</dbReference>
<evidence type="ECO:0000256" key="1">
    <source>
        <dbReference type="SAM" id="MobiDB-lite"/>
    </source>
</evidence>
<gene>
    <name evidence="2" type="ORF">CC80DRAFT_169269</name>
</gene>
<accession>A0A6A5TJC0</accession>